<dbReference type="Pfam" id="PF25054">
    <property type="entry name" value="PHD_pln"/>
    <property type="match status" value="1"/>
</dbReference>
<dbReference type="OrthoDB" id="1935489at2759"/>
<dbReference type="PANTHER" id="PTHR33779:SF11">
    <property type="entry name" value="OS04G0551600 PROTEIN"/>
    <property type="match status" value="1"/>
</dbReference>
<evidence type="ECO:0000259" key="2">
    <source>
        <dbReference type="Pfam" id="PF25054"/>
    </source>
</evidence>
<accession>A0A7I8J1L6</accession>
<dbReference type="EMBL" id="LR746270">
    <property type="protein sequence ID" value="CAA7399741.1"/>
    <property type="molecule type" value="Genomic_DNA"/>
</dbReference>
<feature type="domain" description="PHD-type zinc finger plants" evidence="2">
    <location>
        <begin position="9"/>
        <end position="53"/>
    </location>
</feature>
<sequence>MEEINKVCCMCGDVGFADKLFRCCRCFSRVQHSYCSSFYEEGSSECAELCDWCRSEERSAARHQSSKKPPAGKERDATRGKSRLPARPPVRRYKLLKDVIC</sequence>
<dbReference type="EMBL" id="LR743594">
    <property type="protein sequence ID" value="CAA2623760.1"/>
    <property type="molecule type" value="Genomic_DNA"/>
</dbReference>
<dbReference type="Proteomes" id="UP000663760">
    <property type="component" value="Chromosome 7"/>
</dbReference>
<dbReference type="InterPro" id="IPR056874">
    <property type="entry name" value="PHD_dom_pln"/>
</dbReference>
<keyword evidence="5" id="KW-1185">Reference proteome</keyword>
<evidence type="ECO:0000256" key="1">
    <source>
        <dbReference type="SAM" id="MobiDB-lite"/>
    </source>
</evidence>
<gene>
    <name evidence="3" type="ORF">SI7747_07009676</name>
    <name evidence="4" type="ORF">SI8410_07010411</name>
</gene>
<feature type="compositionally biased region" description="Basic residues" evidence="1">
    <location>
        <begin position="80"/>
        <end position="90"/>
    </location>
</feature>
<name>A0A7I8J1L6_SPIIN</name>
<evidence type="ECO:0000313" key="4">
    <source>
        <dbReference type="EMBL" id="CAA7399741.1"/>
    </source>
</evidence>
<proteinExistence type="predicted"/>
<feature type="region of interest" description="Disordered" evidence="1">
    <location>
        <begin position="59"/>
        <end position="90"/>
    </location>
</feature>
<protein>
    <recommendedName>
        <fullName evidence="2">PHD-type zinc finger plants domain-containing protein</fullName>
    </recommendedName>
</protein>
<dbReference type="AlphaFoldDB" id="A0A7I8J1L6"/>
<organism evidence="3">
    <name type="scientific">Spirodela intermedia</name>
    <name type="common">Intermediate duckweed</name>
    <dbReference type="NCBI Taxonomy" id="51605"/>
    <lineage>
        <taxon>Eukaryota</taxon>
        <taxon>Viridiplantae</taxon>
        <taxon>Streptophyta</taxon>
        <taxon>Embryophyta</taxon>
        <taxon>Tracheophyta</taxon>
        <taxon>Spermatophyta</taxon>
        <taxon>Magnoliopsida</taxon>
        <taxon>Liliopsida</taxon>
        <taxon>Araceae</taxon>
        <taxon>Lemnoideae</taxon>
        <taxon>Spirodela</taxon>
    </lineage>
</organism>
<evidence type="ECO:0000313" key="3">
    <source>
        <dbReference type="EMBL" id="CAA2623760.1"/>
    </source>
</evidence>
<evidence type="ECO:0000313" key="5">
    <source>
        <dbReference type="Proteomes" id="UP000663760"/>
    </source>
</evidence>
<reference evidence="3" key="1">
    <citation type="submission" date="2019-12" db="EMBL/GenBank/DDBJ databases">
        <authorList>
            <person name="Scholz U."/>
            <person name="Mascher M."/>
            <person name="Fiebig A."/>
        </authorList>
    </citation>
    <scope>NUCLEOTIDE SEQUENCE</scope>
</reference>
<dbReference type="PANTHER" id="PTHR33779">
    <property type="entry name" value="EXPRESSED PROTEIN"/>
    <property type="match status" value="1"/>
</dbReference>